<evidence type="ECO:0000256" key="1">
    <source>
        <dbReference type="SAM" id="Phobius"/>
    </source>
</evidence>
<name>X0RPQ2_9ZZZZ</name>
<comment type="caution">
    <text evidence="2">The sequence shown here is derived from an EMBL/GenBank/DDBJ whole genome shotgun (WGS) entry which is preliminary data.</text>
</comment>
<accession>X0RPQ2</accession>
<keyword evidence="1" id="KW-1133">Transmembrane helix</keyword>
<gene>
    <name evidence="2" type="ORF">S01H1_12821</name>
</gene>
<feature type="transmembrane region" description="Helical" evidence="1">
    <location>
        <begin position="41"/>
        <end position="63"/>
    </location>
</feature>
<feature type="transmembrane region" description="Helical" evidence="1">
    <location>
        <begin position="83"/>
        <end position="106"/>
    </location>
</feature>
<feature type="transmembrane region" description="Helical" evidence="1">
    <location>
        <begin position="130"/>
        <end position="152"/>
    </location>
</feature>
<sequence>MDSYLFVNRKERIKDKSQVKIRDIIPTICYREITVLWRDKLLFSFIFTSITTGLFTGYLAIYGTDLLIPESLKEYAGEFLPDMFVFLGIYIVVIYTAVFPSLNLFLNEEKTMWILRNLPLSNETIVRGKVLSLTLCFVTSLPVLAYVSLFIGLDNIVFLTWLLVFSYIAGIIVAVPLGAKYVGKKSDILLLYSVAMILFAVLGVAGNLGLTLITTRVDAFFLLGAVLIVEVFVLFLSLKLSTRILSIR</sequence>
<evidence type="ECO:0008006" key="3">
    <source>
        <dbReference type="Google" id="ProtNLM"/>
    </source>
</evidence>
<protein>
    <recommendedName>
        <fullName evidence="3">ABC-2 type transporter domain-containing protein</fullName>
    </recommendedName>
</protein>
<reference evidence="2" key="1">
    <citation type="journal article" date="2014" name="Front. Microbiol.">
        <title>High frequency of phylogenetically diverse reductive dehalogenase-homologous genes in deep subseafloor sedimentary metagenomes.</title>
        <authorList>
            <person name="Kawai M."/>
            <person name="Futagami T."/>
            <person name="Toyoda A."/>
            <person name="Takaki Y."/>
            <person name="Nishi S."/>
            <person name="Hori S."/>
            <person name="Arai W."/>
            <person name="Tsubouchi T."/>
            <person name="Morono Y."/>
            <person name="Uchiyama I."/>
            <person name="Ito T."/>
            <person name="Fujiyama A."/>
            <person name="Inagaki F."/>
            <person name="Takami H."/>
        </authorList>
    </citation>
    <scope>NUCLEOTIDE SEQUENCE</scope>
    <source>
        <strain evidence="2">Expedition CK06-06</strain>
    </source>
</reference>
<evidence type="ECO:0000313" key="2">
    <source>
        <dbReference type="EMBL" id="GAF70834.1"/>
    </source>
</evidence>
<dbReference type="AlphaFoldDB" id="X0RPQ2"/>
<feature type="transmembrane region" description="Helical" evidence="1">
    <location>
        <begin position="189"/>
        <end position="213"/>
    </location>
</feature>
<dbReference type="EMBL" id="BARS01006591">
    <property type="protein sequence ID" value="GAF70834.1"/>
    <property type="molecule type" value="Genomic_DNA"/>
</dbReference>
<keyword evidence="1" id="KW-0812">Transmembrane</keyword>
<organism evidence="2">
    <name type="scientific">marine sediment metagenome</name>
    <dbReference type="NCBI Taxonomy" id="412755"/>
    <lineage>
        <taxon>unclassified sequences</taxon>
        <taxon>metagenomes</taxon>
        <taxon>ecological metagenomes</taxon>
    </lineage>
</organism>
<feature type="transmembrane region" description="Helical" evidence="1">
    <location>
        <begin position="219"/>
        <end position="238"/>
    </location>
</feature>
<proteinExistence type="predicted"/>
<keyword evidence="1" id="KW-0472">Membrane</keyword>
<feature type="transmembrane region" description="Helical" evidence="1">
    <location>
        <begin position="158"/>
        <end position="177"/>
    </location>
</feature>